<dbReference type="EMBL" id="JAZIBG010000028">
    <property type="protein sequence ID" value="MEF7614983.1"/>
    <property type="molecule type" value="Genomic_DNA"/>
</dbReference>
<evidence type="ECO:0000259" key="6">
    <source>
        <dbReference type="PROSITE" id="PS51007"/>
    </source>
</evidence>
<dbReference type="InterPro" id="IPR037165">
    <property type="entry name" value="AldOxase/xan_DH_Mopterin-bd_sf"/>
</dbReference>
<evidence type="ECO:0000256" key="4">
    <source>
        <dbReference type="PROSITE-ProRule" id="PRU00433"/>
    </source>
</evidence>
<dbReference type="InterPro" id="IPR000674">
    <property type="entry name" value="Ald_Oxase/Xan_DH_a/b"/>
</dbReference>
<evidence type="ECO:0000256" key="2">
    <source>
        <dbReference type="ARBA" id="ARBA00022723"/>
    </source>
</evidence>
<dbReference type="PANTHER" id="PTHR47495:SF1">
    <property type="entry name" value="BLL3820 PROTEIN"/>
    <property type="match status" value="1"/>
</dbReference>
<dbReference type="InterPro" id="IPR036856">
    <property type="entry name" value="Ald_Oxase/Xan_DH_a/b_sf"/>
</dbReference>
<dbReference type="SUPFAM" id="SSF46626">
    <property type="entry name" value="Cytochrome c"/>
    <property type="match status" value="3"/>
</dbReference>
<keyword evidence="8" id="KW-1185">Reference proteome</keyword>
<dbReference type="AlphaFoldDB" id="A0AAW9Q4Q0"/>
<evidence type="ECO:0000313" key="7">
    <source>
        <dbReference type="EMBL" id="MEF7614983.1"/>
    </source>
</evidence>
<dbReference type="PANTHER" id="PTHR47495">
    <property type="entry name" value="ALDEHYDE DEHYDROGENASE"/>
    <property type="match status" value="1"/>
</dbReference>
<dbReference type="Gene3D" id="3.90.1170.50">
    <property type="entry name" value="Aldehyde oxidase/xanthine dehydrogenase, a/b hammerhead"/>
    <property type="match status" value="1"/>
</dbReference>
<dbReference type="SUPFAM" id="SSF56003">
    <property type="entry name" value="Molybdenum cofactor-binding domain"/>
    <property type="match status" value="2"/>
</dbReference>
<dbReference type="Pfam" id="PF20256">
    <property type="entry name" value="MoCoBD_2"/>
    <property type="match status" value="2"/>
</dbReference>
<evidence type="ECO:0000256" key="5">
    <source>
        <dbReference type="SAM" id="MobiDB-lite"/>
    </source>
</evidence>
<feature type="region of interest" description="Disordered" evidence="5">
    <location>
        <begin position="23"/>
        <end position="44"/>
    </location>
</feature>
<feature type="domain" description="Cytochrome c" evidence="6">
    <location>
        <begin position="827"/>
        <end position="930"/>
    </location>
</feature>
<feature type="domain" description="Cytochrome c" evidence="6">
    <location>
        <begin position="1096"/>
        <end position="1184"/>
    </location>
</feature>
<dbReference type="InterPro" id="IPR036909">
    <property type="entry name" value="Cyt_c-like_dom_sf"/>
</dbReference>
<comment type="caution">
    <text evidence="7">The sequence shown here is derived from an EMBL/GenBank/DDBJ whole genome shotgun (WGS) entry which is preliminary data.</text>
</comment>
<dbReference type="SUPFAM" id="SSF54665">
    <property type="entry name" value="CO dehydrogenase molybdoprotein N-domain-like"/>
    <property type="match status" value="1"/>
</dbReference>
<evidence type="ECO:0000313" key="8">
    <source>
        <dbReference type="Proteomes" id="UP001336250"/>
    </source>
</evidence>
<keyword evidence="3 4" id="KW-0408">Iron</keyword>
<keyword evidence="2 4" id="KW-0479">Metal-binding</keyword>
<dbReference type="GO" id="GO:0009055">
    <property type="term" value="F:electron transfer activity"/>
    <property type="evidence" value="ECO:0007669"/>
    <property type="project" value="InterPro"/>
</dbReference>
<dbReference type="InterPro" id="IPR046867">
    <property type="entry name" value="AldOxase/xan_DH_MoCoBD2"/>
</dbReference>
<dbReference type="Proteomes" id="UP001336250">
    <property type="component" value="Unassembled WGS sequence"/>
</dbReference>
<dbReference type="Pfam" id="PF00034">
    <property type="entry name" value="Cytochrom_C"/>
    <property type="match status" value="1"/>
</dbReference>
<dbReference type="InterPro" id="IPR052516">
    <property type="entry name" value="N-heterocyclic_Hydroxylase"/>
</dbReference>
<dbReference type="GO" id="GO:0016491">
    <property type="term" value="F:oxidoreductase activity"/>
    <property type="evidence" value="ECO:0007669"/>
    <property type="project" value="InterPro"/>
</dbReference>
<dbReference type="GO" id="GO:0020037">
    <property type="term" value="F:heme binding"/>
    <property type="evidence" value="ECO:0007669"/>
    <property type="project" value="InterPro"/>
</dbReference>
<dbReference type="SMART" id="SM01008">
    <property type="entry name" value="Ald_Xan_dh_C"/>
    <property type="match status" value="1"/>
</dbReference>
<accession>A0AAW9Q4Q0</accession>
<feature type="domain" description="Cytochrome c" evidence="6">
    <location>
        <begin position="972"/>
        <end position="1080"/>
    </location>
</feature>
<evidence type="ECO:0000256" key="1">
    <source>
        <dbReference type="ARBA" id="ARBA00022617"/>
    </source>
</evidence>
<sequence>MTRARQNQHLDRAGYHAAPGVLLVTREPPPPAPPSPGQPAAVPANPAEGVEILIAVWDDGSVTALHGHVDLGTGLRTSLAQLAAEELDVALDRVTMVMGSTGSAPNQGATIASASIQVHGAPLRQAAAQARAWLVQQAAEAAALPADRVRVNDGTVRFEGAAGDTASPARTTYGALLQGRHVELLLAPGSVPLKPAGEHRIVGQPVARVDIPAKVSGELTFVHDMRLPGMLHGRVVRPPYAGIDAGDFVGRTLEGVDEASIAHLPGIVGVVTQGDFVGIVAEREDQAEEAMRTLQVRWKPWPGLAGLDDVENAVRNNPATRRLLLERGDVEAGIAGAAQPMPRTYLWPYQLHASIGPSCALADWRDGAITVWAGTQNPHVLRADIAKLMGLPDTAVDLVRMEAAGCYGRNGADDVAADAALLSRAVGRPVRVQLTREQEHAWEPKGTAQFMQVDGGLNADGSPAAYDFQTSYPSNGAPTLALLLTRTIEPTATAYEMGDRTAVPPYDYANLRVAANDMAPILRASWLRGVSALPNSFAHESYVDELATAAGVDPVAYRLRYLKDERAAELVRATADKAGWLPHAAPQGQAPVGDVLKGQGFAYARYVHSKFPGFGAAWAAWVADVEVNRVTGEVHVSRVVVGHDAGMMVNPAGVQHQVHGNVLQTTSRALKEQLRTEPAGPNLGAVATREWGSYPILSFREVPVVEVMLMPRPGEAPLGAGESASVPGTAAIANAIFDATGVRFRNPPFTPEVVRAALGQRPLPSSSPHPDPLPQGKGAVQPRRRKGLWATAGALLAGIVGLGGAALGWRPVIAPITPGSGHVYTAETIERGRLVAAAGDCIVCHTAPGGMANAGGRAMATPFGTVYTTNLTPDADTGIGRWSFTAFQRAMREGLSRDGRHLYPAFPYTAFTRMTDDDLTALYAYLMAQPAVRSEVPATALSFPFGVRPLMALWNALYLQPGPQPTDPARSAAWNRGAYLVEGAGHCGACHTPRNAFGAERGGPAYLSGAVVDGWEAPSLTAQGRRPRPWTEDDFYSYLRRGFSPNHGVASGPMAPVVHELQALPDDDVRAMATYLASFNAPALASPSTTTATAALLPGASQRLFEGACGACHHDTPVPGQFGLDLPLALNTNVHSDRPDNLLRTILDGLQHPPTRDVGFMPAFRDALDDRQVAEIAAYMRARYAPGRPAWRNLEAEAARLRTLPAH</sequence>
<keyword evidence="1 4" id="KW-0349">Heme</keyword>
<dbReference type="Pfam" id="PF13442">
    <property type="entry name" value="Cytochrome_CBB3"/>
    <property type="match status" value="1"/>
</dbReference>
<name>A0AAW9Q4Q0_9BURK</name>
<proteinExistence type="predicted"/>
<dbReference type="RefSeq" id="WP_332290081.1">
    <property type="nucleotide sequence ID" value="NZ_JAZIBG010000028.1"/>
</dbReference>
<protein>
    <submittedName>
        <fullName evidence="7">Molybdopterin cofactor-binding domain-containing protein</fullName>
    </submittedName>
</protein>
<dbReference type="Pfam" id="PF02738">
    <property type="entry name" value="MoCoBD_1"/>
    <property type="match status" value="1"/>
</dbReference>
<dbReference type="GO" id="GO:0046872">
    <property type="term" value="F:metal ion binding"/>
    <property type="evidence" value="ECO:0007669"/>
    <property type="project" value="UniProtKB-KW"/>
</dbReference>
<gene>
    <name evidence="7" type="ORF">V4F39_13760</name>
</gene>
<dbReference type="Gene3D" id="1.10.760.10">
    <property type="entry name" value="Cytochrome c-like domain"/>
    <property type="match status" value="3"/>
</dbReference>
<dbReference type="PROSITE" id="PS51007">
    <property type="entry name" value="CYTC"/>
    <property type="match status" value="3"/>
</dbReference>
<reference evidence="7 8" key="1">
    <citation type="submission" date="2024-02" db="EMBL/GenBank/DDBJ databases">
        <title>Genome sequence of Aquincola sp. MAHUQ-54.</title>
        <authorList>
            <person name="Huq M.A."/>
        </authorList>
    </citation>
    <scope>NUCLEOTIDE SEQUENCE [LARGE SCALE GENOMIC DNA]</scope>
    <source>
        <strain evidence="7 8">MAHUQ-54</strain>
    </source>
</reference>
<evidence type="ECO:0000256" key="3">
    <source>
        <dbReference type="ARBA" id="ARBA00023004"/>
    </source>
</evidence>
<feature type="region of interest" description="Disordered" evidence="5">
    <location>
        <begin position="760"/>
        <end position="784"/>
    </location>
</feature>
<dbReference type="InterPro" id="IPR008274">
    <property type="entry name" value="AldOxase/xan_DH_MoCoBD1"/>
</dbReference>
<organism evidence="7 8">
    <name type="scientific">Aquincola agrisoli</name>
    <dbReference type="NCBI Taxonomy" id="3119538"/>
    <lineage>
        <taxon>Bacteria</taxon>
        <taxon>Pseudomonadati</taxon>
        <taxon>Pseudomonadota</taxon>
        <taxon>Betaproteobacteria</taxon>
        <taxon>Burkholderiales</taxon>
        <taxon>Sphaerotilaceae</taxon>
        <taxon>Aquincola</taxon>
    </lineage>
</organism>
<feature type="compositionally biased region" description="Pro residues" evidence="5">
    <location>
        <begin position="27"/>
        <end position="37"/>
    </location>
</feature>
<dbReference type="InterPro" id="IPR009056">
    <property type="entry name" value="Cyt_c-like_dom"/>
</dbReference>
<dbReference type="Gene3D" id="3.30.365.10">
    <property type="entry name" value="Aldehyde oxidase/xanthine dehydrogenase, molybdopterin binding domain"/>
    <property type="match status" value="4"/>
</dbReference>